<feature type="transmembrane region" description="Helical" evidence="9">
    <location>
        <begin position="87"/>
        <end position="108"/>
    </location>
</feature>
<dbReference type="GO" id="GO:0022857">
    <property type="term" value="F:transmembrane transporter activity"/>
    <property type="evidence" value="ECO:0007669"/>
    <property type="project" value="TreeGrafter"/>
</dbReference>
<keyword evidence="2" id="KW-0813">Transport</keyword>
<feature type="transmembrane region" description="Helical" evidence="9">
    <location>
        <begin position="128"/>
        <end position="149"/>
    </location>
</feature>
<dbReference type="InterPro" id="IPR007387">
    <property type="entry name" value="TRAP_DctQ"/>
</dbReference>
<feature type="transmembrane region" description="Helical" evidence="9">
    <location>
        <begin position="12"/>
        <end position="38"/>
    </location>
</feature>
<protein>
    <submittedName>
        <fullName evidence="11">TRAP-type C4-dicarboxylate transport system permease small subunit</fullName>
    </submittedName>
</protein>
<evidence type="ECO:0000256" key="6">
    <source>
        <dbReference type="ARBA" id="ARBA00022989"/>
    </source>
</evidence>
<name>A0A2V2ZYI9_9BACI</name>
<keyword evidence="6 9" id="KW-1133">Transmembrane helix</keyword>
<evidence type="ECO:0000256" key="4">
    <source>
        <dbReference type="ARBA" id="ARBA00022519"/>
    </source>
</evidence>
<dbReference type="GO" id="GO:0005886">
    <property type="term" value="C:plasma membrane"/>
    <property type="evidence" value="ECO:0007669"/>
    <property type="project" value="UniProtKB-SubCell"/>
</dbReference>
<reference evidence="11 12" key="1">
    <citation type="submission" date="2018-05" db="EMBL/GenBank/DDBJ databases">
        <title>Freshwater and sediment microbial communities from various areas in North America, analyzing microbe dynamics in response to fracking.</title>
        <authorList>
            <person name="Lamendella R."/>
        </authorList>
    </citation>
    <scope>NUCLEOTIDE SEQUENCE [LARGE SCALE GENOMIC DNA]</scope>
    <source>
        <strain evidence="11 12">15_TX</strain>
    </source>
</reference>
<dbReference type="PANTHER" id="PTHR35011:SF2">
    <property type="entry name" value="2,3-DIKETO-L-GULONATE TRAP TRANSPORTER SMALL PERMEASE PROTEIN YIAM"/>
    <property type="match status" value="1"/>
</dbReference>
<dbReference type="GO" id="GO:0015740">
    <property type="term" value="P:C4-dicarboxylate transport"/>
    <property type="evidence" value="ECO:0007669"/>
    <property type="project" value="TreeGrafter"/>
</dbReference>
<dbReference type="RefSeq" id="WP_110064544.1">
    <property type="nucleotide sequence ID" value="NZ_QGTW01000004.1"/>
</dbReference>
<dbReference type="Pfam" id="PF04290">
    <property type="entry name" value="DctQ"/>
    <property type="match status" value="1"/>
</dbReference>
<dbReference type="OrthoDB" id="9815614at2"/>
<accession>A0A2V2ZYI9</accession>
<keyword evidence="7 9" id="KW-0472">Membrane</keyword>
<evidence type="ECO:0000256" key="8">
    <source>
        <dbReference type="ARBA" id="ARBA00038436"/>
    </source>
</evidence>
<feature type="domain" description="Tripartite ATP-independent periplasmic transporters DctQ component" evidence="10">
    <location>
        <begin position="24"/>
        <end position="153"/>
    </location>
</feature>
<keyword evidence="5 9" id="KW-0812">Transmembrane</keyword>
<evidence type="ECO:0000259" key="10">
    <source>
        <dbReference type="Pfam" id="PF04290"/>
    </source>
</evidence>
<evidence type="ECO:0000313" key="11">
    <source>
        <dbReference type="EMBL" id="PWW29481.1"/>
    </source>
</evidence>
<evidence type="ECO:0000256" key="9">
    <source>
        <dbReference type="SAM" id="Phobius"/>
    </source>
</evidence>
<feature type="transmembrane region" description="Helical" evidence="9">
    <location>
        <begin position="50"/>
        <end position="66"/>
    </location>
</feature>
<dbReference type="EMBL" id="QGTW01000004">
    <property type="protein sequence ID" value="PWW29481.1"/>
    <property type="molecule type" value="Genomic_DNA"/>
</dbReference>
<dbReference type="InterPro" id="IPR055348">
    <property type="entry name" value="DctQ"/>
</dbReference>
<proteinExistence type="inferred from homology"/>
<evidence type="ECO:0000313" key="12">
    <source>
        <dbReference type="Proteomes" id="UP000247150"/>
    </source>
</evidence>
<comment type="caution">
    <text evidence="11">The sequence shown here is derived from an EMBL/GenBank/DDBJ whole genome shotgun (WGS) entry which is preliminary data.</text>
</comment>
<evidence type="ECO:0000256" key="5">
    <source>
        <dbReference type="ARBA" id="ARBA00022692"/>
    </source>
</evidence>
<dbReference type="PANTHER" id="PTHR35011">
    <property type="entry name" value="2,3-DIKETO-L-GULONATE TRAP TRANSPORTER SMALL PERMEASE PROTEIN YIAM"/>
    <property type="match status" value="1"/>
</dbReference>
<evidence type="ECO:0000256" key="3">
    <source>
        <dbReference type="ARBA" id="ARBA00022475"/>
    </source>
</evidence>
<comment type="similarity">
    <text evidence="8">Belongs to the TRAP transporter small permease family.</text>
</comment>
<dbReference type="Proteomes" id="UP000247150">
    <property type="component" value="Unassembled WGS sequence"/>
</dbReference>
<keyword evidence="3" id="KW-1003">Cell membrane</keyword>
<gene>
    <name evidence="11" type="ORF">DFO73_104114</name>
</gene>
<evidence type="ECO:0000256" key="7">
    <source>
        <dbReference type="ARBA" id="ARBA00023136"/>
    </source>
</evidence>
<sequence>MFSKISSFSTKLLNIAIAFSLAAMSLSVFGNVVLRYVFNSGLTWSEEMSRYFFVWLVFLGAIAALKDKMHLGVDIVVNALPKGLQKVAFMISNAIVLYLLWLVLEGSWKMTILNMNSTGPATGMPLSYLYGIGIVSSIWMMALIIASLFKALKGKSERFTIIQSSEDVLSEVNPNQEDKIIAK</sequence>
<organism evidence="11 12">
    <name type="scientific">Cytobacillus oceanisediminis</name>
    <dbReference type="NCBI Taxonomy" id="665099"/>
    <lineage>
        <taxon>Bacteria</taxon>
        <taxon>Bacillati</taxon>
        <taxon>Bacillota</taxon>
        <taxon>Bacilli</taxon>
        <taxon>Bacillales</taxon>
        <taxon>Bacillaceae</taxon>
        <taxon>Cytobacillus</taxon>
    </lineage>
</organism>
<evidence type="ECO:0000256" key="1">
    <source>
        <dbReference type="ARBA" id="ARBA00004429"/>
    </source>
</evidence>
<comment type="subcellular location">
    <subcellularLocation>
        <location evidence="1">Cell inner membrane</location>
        <topology evidence="1">Multi-pass membrane protein</topology>
    </subcellularLocation>
</comment>
<evidence type="ECO:0000256" key="2">
    <source>
        <dbReference type="ARBA" id="ARBA00022448"/>
    </source>
</evidence>
<dbReference type="AlphaFoldDB" id="A0A2V2ZYI9"/>
<keyword evidence="4" id="KW-0997">Cell inner membrane</keyword>